<keyword evidence="12 18" id="KW-0472">Membrane</keyword>
<evidence type="ECO:0000256" key="8">
    <source>
        <dbReference type="ARBA" id="ARBA00022729"/>
    </source>
</evidence>
<dbReference type="GO" id="GO:0005802">
    <property type="term" value="C:trans-Golgi network"/>
    <property type="evidence" value="ECO:0007669"/>
    <property type="project" value="TreeGrafter"/>
</dbReference>
<evidence type="ECO:0000256" key="12">
    <source>
        <dbReference type="ARBA" id="ARBA00023136"/>
    </source>
</evidence>
<dbReference type="GO" id="GO:0006915">
    <property type="term" value="P:apoptotic process"/>
    <property type="evidence" value="ECO:0007669"/>
    <property type="project" value="UniProtKB-KW"/>
</dbReference>
<dbReference type="AlphaFoldDB" id="A0A1Q3EGU5"/>
<proteinExistence type="inferred from homology"/>
<dbReference type="InterPro" id="IPR013251">
    <property type="entry name" value="DASH_Spc19"/>
</dbReference>
<dbReference type="GO" id="GO:0005876">
    <property type="term" value="C:spindle microtubule"/>
    <property type="evidence" value="ECO:0007669"/>
    <property type="project" value="InterPro"/>
</dbReference>
<comment type="subcellular location">
    <subcellularLocation>
        <location evidence="2">Golgi apparatus</location>
        <location evidence="2">trans-Golgi network membrane</location>
        <topology evidence="2">Single-pass type I membrane protein</topology>
    </subcellularLocation>
</comment>
<evidence type="ECO:0000256" key="5">
    <source>
        <dbReference type="ARBA" id="ARBA00022670"/>
    </source>
</evidence>
<dbReference type="Gene3D" id="3.40.50.1820">
    <property type="entry name" value="alpha/beta hydrolase"/>
    <property type="match status" value="1"/>
</dbReference>
<dbReference type="CDD" id="cd09917">
    <property type="entry name" value="F-box_SF"/>
    <property type="match status" value="1"/>
</dbReference>
<dbReference type="GO" id="GO:0006508">
    <property type="term" value="P:proteolysis"/>
    <property type="evidence" value="ECO:0007669"/>
    <property type="project" value="UniProtKB-KW"/>
</dbReference>
<dbReference type="InterPro" id="IPR018202">
    <property type="entry name" value="Ser_caboxypep_ser_AS"/>
</dbReference>
<keyword evidence="9 15" id="KW-0378">Hydrolase</keyword>
<keyword evidence="5 15" id="KW-0645">Protease</keyword>
<evidence type="ECO:0000256" key="7">
    <source>
        <dbReference type="ARBA" id="ARBA00022703"/>
    </source>
</evidence>
<dbReference type="InterPro" id="IPR033124">
    <property type="entry name" value="Ser_caboxypep_his_AS"/>
</dbReference>
<keyword evidence="10 18" id="KW-1133">Transmembrane helix</keyword>
<dbReference type="InterPro" id="IPR036047">
    <property type="entry name" value="F-box-like_dom_sf"/>
</dbReference>
<dbReference type="GO" id="GO:0004185">
    <property type="term" value="F:serine-type carboxypeptidase activity"/>
    <property type="evidence" value="ECO:0007669"/>
    <property type="project" value="UniProtKB-UniRule"/>
</dbReference>
<dbReference type="EMBL" id="BDGU01000319">
    <property type="protein sequence ID" value="GAW06447.1"/>
    <property type="molecule type" value="Genomic_DNA"/>
</dbReference>
<keyword evidence="13" id="KW-0325">Glycoprotein</keyword>
<feature type="domain" description="F-box" evidence="19">
    <location>
        <begin position="82"/>
        <end position="138"/>
    </location>
</feature>
<dbReference type="FunFam" id="3.40.50.1820:FF:000121">
    <property type="entry name" value="Carboxypeptidase D"/>
    <property type="match status" value="1"/>
</dbReference>
<feature type="compositionally biased region" description="Basic and acidic residues" evidence="17">
    <location>
        <begin position="977"/>
        <end position="989"/>
    </location>
</feature>
<dbReference type="EC" id="3.4.16.-" evidence="15"/>
<dbReference type="Gene3D" id="1.20.1280.50">
    <property type="match status" value="1"/>
</dbReference>
<evidence type="ECO:0000256" key="4">
    <source>
        <dbReference type="ARBA" id="ARBA00022645"/>
    </source>
</evidence>
<keyword evidence="4 15" id="KW-0121">Carboxypeptidase</keyword>
<dbReference type="GO" id="GO:0042729">
    <property type="term" value="C:DASH complex"/>
    <property type="evidence" value="ECO:0007669"/>
    <property type="project" value="InterPro"/>
</dbReference>
<evidence type="ECO:0000256" key="13">
    <source>
        <dbReference type="ARBA" id="ARBA00023180"/>
    </source>
</evidence>
<organism evidence="20 21">
    <name type="scientific">Lentinula edodes</name>
    <name type="common">Shiitake mushroom</name>
    <name type="synonym">Lentinus edodes</name>
    <dbReference type="NCBI Taxonomy" id="5353"/>
    <lineage>
        <taxon>Eukaryota</taxon>
        <taxon>Fungi</taxon>
        <taxon>Dikarya</taxon>
        <taxon>Basidiomycota</taxon>
        <taxon>Agaricomycotina</taxon>
        <taxon>Agaricomycetes</taxon>
        <taxon>Agaricomycetidae</taxon>
        <taxon>Agaricales</taxon>
        <taxon>Marasmiineae</taxon>
        <taxon>Omphalotaceae</taxon>
        <taxon>Lentinula</taxon>
    </lineage>
</organism>
<comment type="similarity">
    <text evidence="3 15">Belongs to the peptidase S10 family.</text>
</comment>
<evidence type="ECO:0000256" key="1">
    <source>
        <dbReference type="ARBA" id="ARBA00001003"/>
    </source>
</evidence>
<evidence type="ECO:0000256" key="3">
    <source>
        <dbReference type="ARBA" id="ARBA00009431"/>
    </source>
</evidence>
<keyword evidence="7" id="KW-0053">Apoptosis</keyword>
<dbReference type="Proteomes" id="UP000188533">
    <property type="component" value="Unassembled WGS sequence"/>
</dbReference>
<dbReference type="PROSITE" id="PS00131">
    <property type="entry name" value="CARBOXYPEPT_SER_SER"/>
    <property type="match status" value="1"/>
</dbReference>
<reference evidence="20 21" key="2">
    <citation type="submission" date="2017-02" db="EMBL/GenBank/DDBJ databases">
        <title>A genome survey and senescence transcriptome analysis in Lentinula edodes.</title>
        <authorList>
            <person name="Sakamoto Y."/>
            <person name="Nakade K."/>
            <person name="Sato S."/>
            <person name="Yoshida Y."/>
            <person name="Miyazaki K."/>
            <person name="Natsume S."/>
            <person name="Konno N."/>
        </authorList>
    </citation>
    <scope>NUCLEOTIDE SEQUENCE [LARGE SCALE GENOMIC DNA]</scope>
    <source>
        <strain evidence="20 21">NBRC 111202</strain>
    </source>
</reference>
<comment type="function">
    <text evidence="14">Protease with a carboxypeptidase B-like function involved in the C-terminal processing of the lysine and arginine residues from protein precursors. Promotes cell fusion and is involved in the programmed cell death.</text>
</comment>
<protein>
    <recommendedName>
        <fullName evidence="15">Carboxypeptidase</fullName>
        <ecNumber evidence="15">3.4.16.-</ecNumber>
    </recommendedName>
</protein>
<keyword evidence="6 18" id="KW-0812">Transmembrane</keyword>
<evidence type="ECO:0000256" key="2">
    <source>
        <dbReference type="ARBA" id="ARBA00004393"/>
    </source>
</evidence>
<evidence type="ECO:0000256" key="15">
    <source>
        <dbReference type="RuleBase" id="RU361156"/>
    </source>
</evidence>
<evidence type="ECO:0000256" key="14">
    <source>
        <dbReference type="ARBA" id="ARBA00037042"/>
    </source>
</evidence>
<dbReference type="Pfam" id="PF00450">
    <property type="entry name" value="Peptidase_S10"/>
    <property type="match status" value="1"/>
</dbReference>
<keyword evidence="21" id="KW-1185">Reference proteome</keyword>
<feature type="region of interest" description="Disordered" evidence="17">
    <location>
        <begin position="956"/>
        <end position="1012"/>
    </location>
</feature>
<evidence type="ECO:0000256" key="10">
    <source>
        <dbReference type="ARBA" id="ARBA00022989"/>
    </source>
</evidence>
<evidence type="ECO:0000259" key="19">
    <source>
        <dbReference type="PROSITE" id="PS50181"/>
    </source>
</evidence>
<evidence type="ECO:0000256" key="18">
    <source>
        <dbReference type="SAM" id="Phobius"/>
    </source>
</evidence>
<dbReference type="Pfam" id="PF08287">
    <property type="entry name" value="DASH_Spc19"/>
    <property type="match status" value="1"/>
</dbReference>
<comment type="caution">
    <text evidence="20">The sequence shown here is derived from an EMBL/GenBank/DDBJ whole genome shotgun (WGS) entry which is preliminary data.</text>
</comment>
<sequence>MYKRKQQSPTQMDPLCSYIEMLDIKATPIPESSIKLRKQNTLSQLEYFGINGNPNHETPDLTSSPDWNLSSTHSYLGSTDLHSVFDRQPTEILIMIFSFLDFSEANLLEINEGPWALARVCRRWRGIVYDCSLFWLHANLDLSYWHFTRNWPSRADLLVSTFLDKSKGLPLNVRIQWPDIEGATNHILDAVEHILKTSHRWKSAVLNLHYALYYKLSSVIDGRFPQLESLMLKCNLPPKISRNSLPLIEVFQVAPKLRQVSIEGMPYATKNVTLPWNQLTHLNVYHDHPNPNYHCLRLSSNLVECHIGAHCDLLQSPRGPYSSISLPHLKTLFVKGTGALVLPYVSAPNTEVLHVTDTPSAACSEACIEALQYFILGCSESLQDLTLHSDPLDYRLAEILYSLWSSHFWALFNILITLCRLSSLSNAAPTDVPSAASFWVPSLPDIHQDPIHPLNIYAGHISSDPHASEAEPNAITAHLYFVLVQNRRTADKERVMFWFNGGPGCSSFDGLMMEVGPWRMDGKGGFKVAEGGWEEYTTMVYVDQPAGTGFSYTSSNDFVHTLQQGAEQWLEFLRNFYKVFPQYKRMDTYLGGESYAGQYIPYYADALLNSDLSVPLKGAAIGNGWMDARRQYPSYLEYSTKVGILEENSDAWKEAKQKTDACMTSVHEITDREPISVPACESLLLDVTKVRQRKVENKDMCINIYDVRLDDLAPACGMNWPPDIKPITTYLDRKDVVRALHAESHSESWTECRGRIHRELHENQSNSSITVLPRVLEKIPVLLFAGDQDLICNYIGMEAMINALKWNGETGLGTVQTRSWNVNGAPAGTWVSSRNLTYTKIFNASHMAPFDVPHVTHDMILRFMGVDFASIVEGSAKIPSSVGSETKPMYVEAETATATPVPTGKTPQQDKAMWEAYYNAGSTALVLLLIVIFIGLFIWWRRRQARAQSLHLPLNQSEAEAEESIPLTRRGQNDSVQDFRPRKGKERAVVESSSPNAPIFDVGSDDEDDQKYRDKDSVFNRGAADYRADAQSHKCPADLEECVASLEDCCEEAHEIGTLLRAGTQDLPRMTKIIENQIVFALAPSSTLQHYKRDLIDEVEPAITELVEKAQAGLQALEKKEKALETKLKAAQNRPILTSQTTAAQKLEQRRLVALTKQRERLEDELKALEKDVVALERSSLCT</sequence>
<evidence type="ECO:0000313" key="21">
    <source>
        <dbReference type="Proteomes" id="UP000188533"/>
    </source>
</evidence>
<dbReference type="PANTHER" id="PTHR11802">
    <property type="entry name" value="SERINE PROTEASE FAMILY S10 SERINE CARBOXYPEPTIDASE"/>
    <property type="match status" value="1"/>
</dbReference>
<evidence type="ECO:0000256" key="9">
    <source>
        <dbReference type="ARBA" id="ARBA00022801"/>
    </source>
</evidence>
<dbReference type="PRINTS" id="PR00724">
    <property type="entry name" value="CRBOXYPTASEC"/>
</dbReference>
<evidence type="ECO:0000256" key="16">
    <source>
        <dbReference type="SAM" id="Coils"/>
    </source>
</evidence>
<evidence type="ECO:0000256" key="17">
    <source>
        <dbReference type="SAM" id="MobiDB-lite"/>
    </source>
</evidence>
<feature type="coiled-coil region" evidence="16">
    <location>
        <begin position="1107"/>
        <end position="1179"/>
    </location>
</feature>
<keyword evidence="11" id="KW-0333">Golgi apparatus</keyword>
<keyword evidence="16" id="KW-0175">Coiled coil</keyword>
<reference evidence="20 21" key="1">
    <citation type="submission" date="2016-08" db="EMBL/GenBank/DDBJ databases">
        <authorList>
            <consortium name="Lentinula edodes genome sequencing consortium"/>
            <person name="Sakamoto Y."/>
            <person name="Nakade K."/>
            <person name="Sato S."/>
            <person name="Yoshida Y."/>
            <person name="Miyazaki K."/>
            <person name="Natsume S."/>
            <person name="Konno N."/>
        </authorList>
    </citation>
    <scope>NUCLEOTIDE SEQUENCE [LARGE SCALE GENOMIC DNA]</scope>
    <source>
        <strain evidence="20 21">NBRC 111202</strain>
    </source>
</reference>
<dbReference type="Pfam" id="PF12937">
    <property type="entry name" value="F-box-like"/>
    <property type="match status" value="1"/>
</dbReference>
<dbReference type="PROSITE" id="PS50181">
    <property type="entry name" value="FBOX"/>
    <property type="match status" value="1"/>
</dbReference>
<evidence type="ECO:0000256" key="11">
    <source>
        <dbReference type="ARBA" id="ARBA00023034"/>
    </source>
</evidence>
<dbReference type="SUPFAM" id="SSF53474">
    <property type="entry name" value="alpha/beta-Hydrolases"/>
    <property type="match status" value="1"/>
</dbReference>
<dbReference type="InterPro" id="IPR001563">
    <property type="entry name" value="Peptidase_S10"/>
</dbReference>
<dbReference type="SUPFAM" id="SSF81383">
    <property type="entry name" value="F-box domain"/>
    <property type="match status" value="1"/>
</dbReference>
<dbReference type="InterPro" id="IPR029058">
    <property type="entry name" value="AB_hydrolase_fold"/>
</dbReference>
<evidence type="ECO:0000313" key="20">
    <source>
        <dbReference type="EMBL" id="GAW06447.1"/>
    </source>
</evidence>
<evidence type="ECO:0000256" key="6">
    <source>
        <dbReference type="ARBA" id="ARBA00022692"/>
    </source>
</evidence>
<dbReference type="InterPro" id="IPR001810">
    <property type="entry name" value="F-box_dom"/>
</dbReference>
<comment type="catalytic activity">
    <reaction evidence="1">
        <text>Preferential release of a C-terminal arginine or lysine residue.</text>
        <dbReference type="EC" id="3.4.16.6"/>
    </reaction>
</comment>
<keyword evidence="8" id="KW-0732">Signal</keyword>
<dbReference type="GO" id="GO:0008608">
    <property type="term" value="P:attachment of spindle microtubules to kinetochore"/>
    <property type="evidence" value="ECO:0007669"/>
    <property type="project" value="InterPro"/>
</dbReference>
<dbReference type="PROSITE" id="PS00560">
    <property type="entry name" value="CARBOXYPEPT_SER_HIS"/>
    <property type="match status" value="1"/>
</dbReference>
<name>A0A1Q3EGU5_LENED</name>
<accession>A0A1Q3EGU5</accession>
<gene>
    <name evidence="20" type="ORF">LENED_008376</name>
</gene>
<dbReference type="PANTHER" id="PTHR11802:SF190">
    <property type="entry name" value="PHEROMONE-PROCESSING CARBOXYPEPTIDASE KEX1"/>
    <property type="match status" value="1"/>
</dbReference>
<dbReference type="STRING" id="5353.A0A1Q3EGU5"/>
<feature type="transmembrane region" description="Helical" evidence="18">
    <location>
        <begin position="916"/>
        <end position="940"/>
    </location>
</feature>